<dbReference type="SUPFAM" id="SSF47384">
    <property type="entry name" value="Homodimeric domain of signal transducing histidine kinase"/>
    <property type="match status" value="1"/>
</dbReference>
<dbReference type="Pfam" id="PF00512">
    <property type="entry name" value="HisKA"/>
    <property type="match status" value="1"/>
</dbReference>
<dbReference type="InterPro" id="IPR004358">
    <property type="entry name" value="Sig_transdc_His_kin-like_C"/>
</dbReference>
<protein>
    <recommendedName>
        <fullName evidence="2">histidine kinase</fullName>
        <ecNumber evidence="2">2.7.13.3</ecNumber>
    </recommendedName>
</protein>
<dbReference type="InterPro" id="IPR005467">
    <property type="entry name" value="His_kinase_dom"/>
</dbReference>
<dbReference type="Pfam" id="PF02518">
    <property type="entry name" value="HATPase_c"/>
    <property type="match status" value="1"/>
</dbReference>
<reference evidence="9" key="2">
    <citation type="submission" date="2021-04" db="EMBL/GenBank/DDBJ databases">
        <authorList>
            <person name="Gilroy R."/>
        </authorList>
    </citation>
    <scope>NUCLEOTIDE SEQUENCE</scope>
    <source>
        <strain evidence="9">8470</strain>
    </source>
</reference>
<dbReference type="InterPro" id="IPR050736">
    <property type="entry name" value="Sensor_HK_Regulatory"/>
</dbReference>
<evidence type="ECO:0000256" key="7">
    <source>
        <dbReference type="SAM" id="Phobius"/>
    </source>
</evidence>
<dbReference type="PRINTS" id="PR00344">
    <property type="entry name" value="BCTRLSENSOR"/>
</dbReference>
<dbReference type="AlphaFoldDB" id="A0A948TLW3"/>
<gene>
    <name evidence="9" type="ORF">H9928_03770</name>
</gene>
<proteinExistence type="predicted"/>
<sequence>MKDVKYIRWIAFIALLAIAELQYVWLSNSYRMAEESLWMKANEVFREASLEEAFDRMGSYKRRMFGARDTILAMKFEVDTSYSVMQGMPNKWLMSNIHTSLQDFIHSEVHMDISLPSLDSIYAHLLDSAGIRADVASCIVDSTGQVLRSSEGKELHPGGVLKTEPLVLDFENARFVQGIITNPYWIIARRMLLVLIATVLIIGVLVWCIVWQIRVIIRQDKVAKMREDFSYAMIHDMKTPLSSIVMGTRILETGRLDNQPEKRARYFRILKEEGDHLLSLTNKVLTLSKLENHQLKLVKTECSLRPMLEDLAEKYRAKSEKRIDYVWKLEAETVYADEEFLKEALSNLIDNAVKYSGGQVEICFTSEALDGMVRIGIRDNGFGIPFKEQARIFEKYERASATARSRNGGAPGFGLGLNYVLRVAEAHGGRVEVESIEGEYSLFSLYLPSEGEELSDKNE</sequence>
<evidence type="ECO:0000256" key="6">
    <source>
        <dbReference type="ARBA" id="ARBA00023012"/>
    </source>
</evidence>
<dbReference type="PANTHER" id="PTHR43711">
    <property type="entry name" value="TWO-COMPONENT HISTIDINE KINASE"/>
    <property type="match status" value="1"/>
</dbReference>
<comment type="caution">
    <text evidence="9">The sequence shown here is derived from an EMBL/GenBank/DDBJ whole genome shotgun (WGS) entry which is preliminary data.</text>
</comment>
<feature type="domain" description="Histidine kinase" evidence="8">
    <location>
        <begin position="232"/>
        <end position="451"/>
    </location>
</feature>
<comment type="catalytic activity">
    <reaction evidence="1">
        <text>ATP + protein L-histidine = ADP + protein N-phospho-L-histidine.</text>
        <dbReference type="EC" id="2.7.13.3"/>
    </reaction>
</comment>
<dbReference type="Gene3D" id="1.10.287.130">
    <property type="match status" value="1"/>
</dbReference>
<evidence type="ECO:0000313" key="10">
    <source>
        <dbReference type="Proteomes" id="UP000784286"/>
    </source>
</evidence>
<keyword evidence="3" id="KW-0597">Phosphoprotein</keyword>
<dbReference type="InterPro" id="IPR003661">
    <property type="entry name" value="HisK_dim/P_dom"/>
</dbReference>
<name>A0A948TLW3_9BACT</name>
<dbReference type="SUPFAM" id="SSF55874">
    <property type="entry name" value="ATPase domain of HSP90 chaperone/DNA topoisomerase II/histidine kinase"/>
    <property type="match status" value="1"/>
</dbReference>
<dbReference type="InterPro" id="IPR036890">
    <property type="entry name" value="HATPase_C_sf"/>
</dbReference>
<dbReference type="EMBL" id="JAHLFJ010000038">
    <property type="protein sequence ID" value="MBU3855669.1"/>
    <property type="molecule type" value="Genomic_DNA"/>
</dbReference>
<keyword evidence="6" id="KW-0902">Two-component regulatory system</keyword>
<dbReference type="CDD" id="cd00082">
    <property type="entry name" value="HisKA"/>
    <property type="match status" value="1"/>
</dbReference>
<dbReference type="Proteomes" id="UP000784286">
    <property type="component" value="Unassembled WGS sequence"/>
</dbReference>
<dbReference type="CDD" id="cd00075">
    <property type="entry name" value="HATPase"/>
    <property type="match status" value="1"/>
</dbReference>
<evidence type="ECO:0000256" key="4">
    <source>
        <dbReference type="ARBA" id="ARBA00022679"/>
    </source>
</evidence>
<evidence type="ECO:0000313" key="9">
    <source>
        <dbReference type="EMBL" id="MBU3855669.1"/>
    </source>
</evidence>
<organism evidence="9 10">
    <name type="scientific">Candidatus Phocaeicola excrementipullorum</name>
    <dbReference type="NCBI Taxonomy" id="2838731"/>
    <lineage>
        <taxon>Bacteria</taxon>
        <taxon>Pseudomonadati</taxon>
        <taxon>Bacteroidota</taxon>
        <taxon>Bacteroidia</taxon>
        <taxon>Bacteroidales</taxon>
        <taxon>Bacteroidaceae</taxon>
        <taxon>Phocaeicola</taxon>
    </lineage>
</organism>
<keyword evidence="5 9" id="KW-0418">Kinase</keyword>
<dbReference type="EC" id="2.7.13.3" evidence="2"/>
<evidence type="ECO:0000256" key="2">
    <source>
        <dbReference type="ARBA" id="ARBA00012438"/>
    </source>
</evidence>
<reference evidence="9" key="1">
    <citation type="journal article" date="2021" name="PeerJ">
        <title>Extensive microbial diversity within the chicken gut microbiome revealed by metagenomics and culture.</title>
        <authorList>
            <person name="Gilroy R."/>
            <person name="Ravi A."/>
            <person name="Getino M."/>
            <person name="Pursley I."/>
            <person name="Horton D.L."/>
            <person name="Alikhan N.F."/>
            <person name="Baker D."/>
            <person name="Gharbi K."/>
            <person name="Hall N."/>
            <person name="Watson M."/>
            <person name="Adriaenssens E.M."/>
            <person name="Foster-Nyarko E."/>
            <person name="Jarju S."/>
            <person name="Secka A."/>
            <person name="Antonio M."/>
            <person name="Oren A."/>
            <person name="Chaudhuri R.R."/>
            <person name="La Ragione R."/>
            <person name="Hildebrand F."/>
            <person name="Pallen M.J."/>
        </authorList>
    </citation>
    <scope>NUCLEOTIDE SEQUENCE</scope>
    <source>
        <strain evidence="9">8470</strain>
    </source>
</reference>
<keyword evidence="7" id="KW-0812">Transmembrane</keyword>
<dbReference type="SMART" id="SM00388">
    <property type="entry name" value="HisKA"/>
    <property type="match status" value="1"/>
</dbReference>
<dbReference type="PROSITE" id="PS50109">
    <property type="entry name" value="HIS_KIN"/>
    <property type="match status" value="1"/>
</dbReference>
<evidence type="ECO:0000256" key="3">
    <source>
        <dbReference type="ARBA" id="ARBA00022553"/>
    </source>
</evidence>
<dbReference type="InterPro" id="IPR003594">
    <property type="entry name" value="HATPase_dom"/>
</dbReference>
<dbReference type="InterPro" id="IPR036097">
    <property type="entry name" value="HisK_dim/P_sf"/>
</dbReference>
<dbReference type="PANTHER" id="PTHR43711:SF31">
    <property type="entry name" value="HISTIDINE KINASE"/>
    <property type="match status" value="1"/>
</dbReference>
<dbReference type="Gene3D" id="3.30.565.10">
    <property type="entry name" value="Histidine kinase-like ATPase, C-terminal domain"/>
    <property type="match status" value="1"/>
</dbReference>
<accession>A0A948TLW3</accession>
<keyword evidence="7" id="KW-0472">Membrane</keyword>
<evidence type="ECO:0000256" key="1">
    <source>
        <dbReference type="ARBA" id="ARBA00000085"/>
    </source>
</evidence>
<dbReference type="GO" id="GO:0000155">
    <property type="term" value="F:phosphorelay sensor kinase activity"/>
    <property type="evidence" value="ECO:0007669"/>
    <property type="project" value="InterPro"/>
</dbReference>
<feature type="transmembrane region" description="Helical" evidence="7">
    <location>
        <begin position="192"/>
        <end position="213"/>
    </location>
</feature>
<keyword evidence="4" id="KW-0808">Transferase</keyword>
<evidence type="ECO:0000256" key="5">
    <source>
        <dbReference type="ARBA" id="ARBA00022777"/>
    </source>
</evidence>
<evidence type="ECO:0000259" key="8">
    <source>
        <dbReference type="PROSITE" id="PS50109"/>
    </source>
</evidence>
<keyword evidence="7" id="KW-1133">Transmembrane helix</keyword>
<dbReference type="SMART" id="SM00387">
    <property type="entry name" value="HATPase_c"/>
    <property type="match status" value="1"/>
</dbReference>